<sequence>MSYVDPDYKTKKAFKEAVKAGVEHRPYSPAGLFHPAENGRETIEGPHYPKPHTWYASVNVLNGIVTSVS</sequence>
<comment type="caution">
    <text evidence="1">The sequence shown here is derived from an EMBL/GenBank/DDBJ whole genome shotgun (WGS) entry which is preliminary data.</text>
</comment>
<name>A0A0F9SX76_9ZZZZ</name>
<gene>
    <name evidence="1" type="ORF">LCGC14_0799770</name>
</gene>
<organism evidence="1">
    <name type="scientific">marine sediment metagenome</name>
    <dbReference type="NCBI Taxonomy" id="412755"/>
    <lineage>
        <taxon>unclassified sequences</taxon>
        <taxon>metagenomes</taxon>
        <taxon>ecological metagenomes</taxon>
    </lineage>
</organism>
<reference evidence="1" key="1">
    <citation type="journal article" date="2015" name="Nature">
        <title>Complex archaea that bridge the gap between prokaryotes and eukaryotes.</title>
        <authorList>
            <person name="Spang A."/>
            <person name="Saw J.H."/>
            <person name="Jorgensen S.L."/>
            <person name="Zaremba-Niedzwiedzka K."/>
            <person name="Martijn J."/>
            <person name="Lind A.E."/>
            <person name="van Eijk R."/>
            <person name="Schleper C."/>
            <person name="Guy L."/>
            <person name="Ettema T.J."/>
        </authorList>
    </citation>
    <scope>NUCLEOTIDE SEQUENCE</scope>
</reference>
<dbReference type="EMBL" id="LAZR01002147">
    <property type="protein sequence ID" value="KKN33843.1"/>
    <property type="molecule type" value="Genomic_DNA"/>
</dbReference>
<protein>
    <submittedName>
        <fullName evidence="1">Uncharacterized protein</fullName>
    </submittedName>
</protein>
<proteinExistence type="predicted"/>
<accession>A0A0F9SX76</accession>
<evidence type="ECO:0000313" key="1">
    <source>
        <dbReference type="EMBL" id="KKN33843.1"/>
    </source>
</evidence>
<dbReference type="AlphaFoldDB" id="A0A0F9SX76"/>